<protein>
    <submittedName>
        <fullName evidence="3">Basic proline-rich protein-like</fullName>
    </submittedName>
</protein>
<evidence type="ECO:0000313" key="3">
    <source>
        <dbReference type="RefSeq" id="XP_040585582.1"/>
    </source>
</evidence>
<accession>A0ABM2W4B2</accession>
<feature type="compositionally biased region" description="Pro residues" evidence="1">
    <location>
        <begin position="317"/>
        <end position="330"/>
    </location>
</feature>
<evidence type="ECO:0000256" key="1">
    <source>
        <dbReference type="SAM" id="MobiDB-lite"/>
    </source>
</evidence>
<proteinExistence type="predicted"/>
<feature type="compositionally biased region" description="Basic residues" evidence="1">
    <location>
        <begin position="305"/>
        <end position="314"/>
    </location>
</feature>
<feature type="compositionally biased region" description="Basic residues" evidence="1">
    <location>
        <begin position="181"/>
        <end position="191"/>
    </location>
</feature>
<sequence length="418" mass="43018">MHLQVRALIALTPTAANSKRPLPQSGSGKVEPTLPPVNRALKFSPATVTLRSPRQDERKLTQVGEGRRGLRAGARQAAAARTCSRSPEQLRAAAREARTQSAAGAEGAGTQVASASSLPGAAGRKRRRGPELGAGQGPAGLGARTPPEASDSLPPSPPPPPSAQLPRGQEGPCPPRPLPPRLHKVAGRRPPTRPEGRGPRGSPADKLHRSGHAPGTQGCTGCGWVGGGAVHPALLESVPPSAHPTCLGHPRDGKCGAGVPQPPVHPVPPSPAHLALKVNLSAAGALWFRQLVQVRVPGARSSPAARRRAPRATRHQPGPPRPPFPPPSAPSPFSASRPQLPPPLSPSPAPGARASAVTPRPLPAAPGRGQHPPPADRPRRPTAAPAGKRSPCRSHARLAGICSSMYPPAGRASQRVDF</sequence>
<keyword evidence="2" id="KW-1185">Reference proteome</keyword>
<gene>
    <name evidence="3" type="primary">LOC121133372</name>
</gene>
<name>A0ABM2W4B2_MESAU</name>
<feature type="region of interest" description="Disordered" evidence="1">
    <location>
        <begin position="298"/>
        <end position="395"/>
    </location>
</feature>
<feature type="region of interest" description="Disordered" evidence="1">
    <location>
        <begin position="16"/>
        <end position="218"/>
    </location>
</feature>
<dbReference type="Proteomes" id="UP000886700">
    <property type="component" value="Unplaced"/>
</dbReference>
<feature type="compositionally biased region" description="Basic and acidic residues" evidence="1">
    <location>
        <begin position="192"/>
        <end position="208"/>
    </location>
</feature>
<reference evidence="3" key="1">
    <citation type="submission" date="2025-08" db="UniProtKB">
        <authorList>
            <consortium name="RefSeq"/>
        </authorList>
    </citation>
    <scope>IDENTIFICATION</scope>
    <source>
        <tissue evidence="3">Liver</tissue>
    </source>
</reference>
<dbReference type="RefSeq" id="XP_040585582.1">
    <property type="nucleotide sequence ID" value="XM_040729648.1"/>
</dbReference>
<dbReference type="GeneID" id="121133372"/>
<evidence type="ECO:0000313" key="2">
    <source>
        <dbReference type="Proteomes" id="UP000886700"/>
    </source>
</evidence>
<feature type="region of interest" description="Disordered" evidence="1">
    <location>
        <begin position="243"/>
        <end position="268"/>
    </location>
</feature>
<feature type="compositionally biased region" description="Pro residues" evidence="1">
    <location>
        <begin position="339"/>
        <end position="349"/>
    </location>
</feature>
<feature type="compositionally biased region" description="Pro residues" evidence="1">
    <location>
        <begin position="154"/>
        <end position="163"/>
    </location>
</feature>
<feature type="compositionally biased region" description="Basic and acidic residues" evidence="1">
    <location>
        <begin position="53"/>
        <end position="68"/>
    </location>
</feature>
<organism evidence="2 3">
    <name type="scientific">Mesocricetus auratus</name>
    <name type="common">Golden hamster</name>
    <dbReference type="NCBI Taxonomy" id="10036"/>
    <lineage>
        <taxon>Eukaryota</taxon>
        <taxon>Metazoa</taxon>
        <taxon>Chordata</taxon>
        <taxon>Craniata</taxon>
        <taxon>Vertebrata</taxon>
        <taxon>Euteleostomi</taxon>
        <taxon>Mammalia</taxon>
        <taxon>Eutheria</taxon>
        <taxon>Euarchontoglires</taxon>
        <taxon>Glires</taxon>
        <taxon>Rodentia</taxon>
        <taxon>Myomorpha</taxon>
        <taxon>Muroidea</taxon>
        <taxon>Cricetidae</taxon>
        <taxon>Cricetinae</taxon>
        <taxon>Mesocricetus</taxon>
    </lineage>
</organism>
<feature type="compositionally biased region" description="Low complexity" evidence="1">
    <location>
        <begin position="71"/>
        <end position="81"/>
    </location>
</feature>
<feature type="compositionally biased region" description="Low complexity" evidence="1">
    <location>
        <begin position="141"/>
        <end position="153"/>
    </location>
</feature>